<dbReference type="Pfam" id="PF04082">
    <property type="entry name" value="Fungal_trans"/>
    <property type="match status" value="1"/>
</dbReference>
<proteinExistence type="predicted"/>
<evidence type="ECO:0000256" key="1">
    <source>
        <dbReference type="ARBA" id="ARBA00004123"/>
    </source>
</evidence>
<dbReference type="Gene3D" id="4.10.240.10">
    <property type="entry name" value="Zn(2)-C6 fungal-type DNA-binding domain"/>
    <property type="match status" value="1"/>
</dbReference>
<evidence type="ECO:0000256" key="5">
    <source>
        <dbReference type="ARBA" id="ARBA00023242"/>
    </source>
</evidence>
<reference evidence="9" key="1">
    <citation type="journal article" date="2020" name="Stud. Mycol.">
        <title>101 Dothideomycetes genomes: a test case for predicting lifestyles and emergence of pathogens.</title>
        <authorList>
            <person name="Haridas S."/>
            <person name="Albert R."/>
            <person name="Binder M."/>
            <person name="Bloem J."/>
            <person name="Labutti K."/>
            <person name="Salamov A."/>
            <person name="Andreopoulos B."/>
            <person name="Baker S."/>
            <person name="Barry K."/>
            <person name="Bills G."/>
            <person name="Bluhm B."/>
            <person name="Cannon C."/>
            <person name="Castanera R."/>
            <person name="Culley D."/>
            <person name="Daum C."/>
            <person name="Ezra D."/>
            <person name="Gonzalez J."/>
            <person name="Henrissat B."/>
            <person name="Kuo A."/>
            <person name="Liang C."/>
            <person name="Lipzen A."/>
            <person name="Lutzoni F."/>
            <person name="Magnuson J."/>
            <person name="Mondo S."/>
            <person name="Nolan M."/>
            <person name="Ohm R."/>
            <person name="Pangilinan J."/>
            <person name="Park H.-J."/>
            <person name="Ramirez L."/>
            <person name="Alfaro M."/>
            <person name="Sun H."/>
            <person name="Tritt A."/>
            <person name="Yoshinaga Y."/>
            <person name="Zwiers L.-H."/>
            <person name="Turgeon B."/>
            <person name="Goodwin S."/>
            <person name="Spatafora J."/>
            <person name="Crous P."/>
            <person name="Grigoriev I."/>
        </authorList>
    </citation>
    <scope>NUCLEOTIDE SEQUENCE</scope>
    <source>
        <strain evidence="9">CBS 101060</strain>
    </source>
</reference>
<dbReference type="Pfam" id="PF00172">
    <property type="entry name" value="Zn_clus"/>
    <property type="match status" value="1"/>
</dbReference>
<evidence type="ECO:0000256" key="2">
    <source>
        <dbReference type="ARBA" id="ARBA00022723"/>
    </source>
</evidence>
<dbReference type="SMART" id="SM00066">
    <property type="entry name" value="GAL4"/>
    <property type="match status" value="1"/>
</dbReference>
<dbReference type="CDD" id="cd00067">
    <property type="entry name" value="GAL4"/>
    <property type="match status" value="1"/>
</dbReference>
<evidence type="ECO:0000313" key="10">
    <source>
        <dbReference type="Proteomes" id="UP000799429"/>
    </source>
</evidence>
<dbReference type="InterPro" id="IPR050815">
    <property type="entry name" value="TF_fung"/>
</dbReference>
<feature type="compositionally biased region" description="Basic and acidic residues" evidence="7">
    <location>
        <begin position="158"/>
        <end position="181"/>
    </location>
</feature>
<dbReference type="GO" id="GO:0000981">
    <property type="term" value="F:DNA-binding transcription factor activity, RNA polymerase II-specific"/>
    <property type="evidence" value="ECO:0007669"/>
    <property type="project" value="InterPro"/>
</dbReference>
<evidence type="ECO:0000259" key="8">
    <source>
        <dbReference type="PROSITE" id="PS50048"/>
    </source>
</evidence>
<dbReference type="InterPro" id="IPR036864">
    <property type="entry name" value="Zn2-C6_fun-type_DNA-bd_sf"/>
</dbReference>
<evidence type="ECO:0000313" key="9">
    <source>
        <dbReference type="EMBL" id="KAF2837734.1"/>
    </source>
</evidence>
<feature type="domain" description="Zn(2)-C6 fungal-type" evidence="8">
    <location>
        <begin position="19"/>
        <end position="49"/>
    </location>
</feature>
<gene>
    <name evidence="9" type="ORF">M501DRAFT_994955</name>
</gene>
<accession>A0A9P4VRN9</accession>
<keyword evidence="2" id="KW-0479">Metal-binding</keyword>
<comment type="caution">
    <text evidence="9">The sequence shown here is derived from an EMBL/GenBank/DDBJ whole genome shotgun (WGS) entry which is preliminary data.</text>
</comment>
<keyword evidence="5" id="KW-0539">Nucleus</keyword>
<dbReference type="PROSITE" id="PS00463">
    <property type="entry name" value="ZN2_CY6_FUNGAL_1"/>
    <property type="match status" value="1"/>
</dbReference>
<dbReference type="GO" id="GO:0003677">
    <property type="term" value="F:DNA binding"/>
    <property type="evidence" value="ECO:0007669"/>
    <property type="project" value="InterPro"/>
</dbReference>
<keyword evidence="10" id="KW-1185">Reference proteome</keyword>
<organism evidence="9 10">
    <name type="scientific">Patellaria atrata CBS 101060</name>
    <dbReference type="NCBI Taxonomy" id="1346257"/>
    <lineage>
        <taxon>Eukaryota</taxon>
        <taxon>Fungi</taxon>
        <taxon>Dikarya</taxon>
        <taxon>Ascomycota</taxon>
        <taxon>Pezizomycotina</taxon>
        <taxon>Dothideomycetes</taxon>
        <taxon>Dothideomycetes incertae sedis</taxon>
        <taxon>Patellariales</taxon>
        <taxon>Patellariaceae</taxon>
        <taxon>Patellaria</taxon>
    </lineage>
</organism>
<dbReference type="InterPro" id="IPR001138">
    <property type="entry name" value="Zn2Cys6_DnaBD"/>
</dbReference>
<dbReference type="PANTHER" id="PTHR47338:SF10">
    <property type="entry name" value="TRANSCRIPTION FACTOR DOMAIN-CONTAINING PROTEIN-RELATED"/>
    <property type="match status" value="1"/>
</dbReference>
<dbReference type="GO" id="GO:0008270">
    <property type="term" value="F:zinc ion binding"/>
    <property type="evidence" value="ECO:0007669"/>
    <property type="project" value="InterPro"/>
</dbReference>
<keyword evidence="3" id="KW-0805">Transcription regulation</keyword>
<comment type="subcellular location">
    <subcellularLocation>
        <location evidence="1">Nucleus</location>
    </subcellularLocation>
</comment>
<dbReference type="AlphaFoldDB" id="A0A9P4VRN9"/>
<dbReference type="GO" id="GO:0005634">
    <property type="term" value="C:nucleus"/>
    <property type="evidence" value="ECO:0007669"/>
    <property type="project" value="UniProtKB-SubCell"/>
</dbReference>
<feature type="region of interest" description="Disordered" evidence="7">
    <location>
        <begin position="156"/>
        <end position="184"/>
    </location>
</feature>
<dbReference type="GO" id="GO:0006351">
    <property type="term" value="P:DNA-templated transcription"/>
    <property type="evidence" value="ECO:0007669"/>
    <property type="project" value="InterPro"/>
</dbReference>
<dbReference type="EMBL" id="MU006098">
    <property type="protein sequence ID" value="KAF2837734.1"/>
    <property type="molecule type" value="Genomic_DNA"/>
</dbReference>
<evidence type="ECO:0000256" key="6">
    <source>
        <dbReference type="SAM" id="Coils"/>
    </source>
</evidence>
<dbReference type="Proteomes" id="UP000799429">
    <property type="component" value="Unassembled WGS sequence"/>
</dbReference>
<dbReference type="CDD" id="cd12148">
    <property type="entry name" value="fungal_TF_MHR"/>
    <property type="match status" value="1"/>
</dbReference>
<sequence length="758" mass="85061">MAEGTGSGENSPAPRPLLACYTCKRRKIKCDHGRPACSLCVKTEQVCEYPLTSAKPGPKIGAPQKRKQRRLLDGSAKPTDHTQSPPEYPLKKPPLSSIGSVVPQQDQTVQPLAQIYASGTSSTTGVPEINRSPLKNVTVSSFERAISDERVLSQIMHPSHDPVEEHEKDSLDSSSTERMDSADPGTVVTGMLIEACRTFRMNLGKVQLMIDRYFENMTSFSLFRRPAFDTKLQGIKTQRHAEALLAAMFSFSARFCSDAELRRTGDETMPATEYFHKLAKIMLDSCLDSFVEDTPPLCLLQALILLTFQQLIDGVRGRAWRSLGTCVRIAHEHSLHLIDLERSKKSGVDLDVSQWILDEERRRAWWVIWEFDVFASTVRKLPTAIDWAQNNTWLPVDDEAWYAGIYRPSCVLAIDPAIRWKQLESSGNQSAKAWFIVVNSLMRSAQLVSYPQFFSHSSRIMLDLESQRPSAEGITLLPELTDTAQMDLDILANSLCCVIIALPPGLAFRGEALNFAYYQTAPVLPNSYQQAFDTYSLHIMIQLTRFMIYHNHVSRLSCNNTSVSTPGSSQSLGTSPTINSAPPKTISPSARAAWNHYLTAASEIVSLLRSSPPSHVQHVNPFLGSTIWLTAATQVVYRFFDPPAHQRRAIDSNLDLLRLTFNRYVAFWNISKALQENLEGVERKLERLRRHEQKVQTEQKKDEQVPLGIDGMMYGTGTTNWTPGMAWNLNSSIFELPDPAGNAMDYLGFDMDELFSYN</sequence>
<dbReference type="OrthoDB" id="3862662at2759"/>
<keyword evidence="4" id="KW-0804">Transcription</keyword>
<feature type="region of interest" description="Disordered" evidence="7">
    <location>
        <begin position="52"/>
        <end position="100"/>
    </location>
</feature>
<dbReference type="SUPFAM" id="SSF57701">
    <property type="entry name" value="Zn2/Cys6 DNA-binding domain"/>
    <property type="match status" value="1"/>
</dbReference>
<name>A0A9P4VRN9_9PEZI</name>
<evidence type="ECO:0000256" key="7">
    <source>
        <dbReference type="SAM" id="MobiDB-lite"/>
    </source>
</evidence>
<dbReference type="PANTHER" id="PTHR47338">
    <property type="entry name" value="ZN(II)2CYS6 TRANSCRIPTION FACTOR (EUROFUNG)-RELATED"/>
    <property type="match status" value="1"/>
</dbReference>
<evidence type="ECO:0000256" key="3">
    <source>
        <dbReference type="ARBA" id="ARBA00023015"/>
    </source>
</evidence>
<protein>
    <recommendedName>
        <fullName evidence="8">Zn(2)-C6 fungal-type domain-containing protein</fullName>
    </recommendedName>
</protein>
<feature type="coiled-coil region" evidence="6">
    <location>
        <begin position="671"/>
        <end position="701"/>
    </location>
</feature>
<dbReference type="InterPro" id="IPR007219">
    <property type="entry name" value="XnlR_reg_dom"/>
</dbReference>
<evidence type="ECO:0000256" key="4">
    <source>
        <dbReference type="ARBA" id="ARBA00023163"/>
    </source>
</evidence>
<dbReference type="PROSITE" id="PS50048">
    <property type="entry name" value="ZN2_CY6_FUNGAL_2"/>
    <property type="match status" value="1"/>
</dbReference>
<keyword evidence="6" id="KW-0175">Coiled coil</keyword>